<sequence length="231" mass="27500">MNLQDIFSKMKQKALEKQIKESTELPNEEELKKVRKNLKNYSRKIAKEEIVDETAGQLVPFEEPEAPDTNDFESNQDEEYALWVDREVERIRKEKNNDAWTQYEIAKTNQRKHMSSEQLIEIHQQNPKEKGHMKFYQKYYHKGAFSIDESEKAEELLNRDYLTPTGDDLLDKTALPKEMMVRGDDYNKRGKSKWTHLSNEDTTTVDYRRMQALLSGERPRKKDKEQHDQQN</sequence>
<gene>
    <name evidence="3" type="ORF">TVAG_151600</name>
</gene>
<reference evidence="3" key="2">
    <citation type="journal article" date="2007" name="Science">
        <title>Draft genome sequence of the sexually transmitted pathogen Trichomonas vaginalis.</title>
        <authorList>
            <person name="Carlton J.M."/>
            <person name="Hirt R.P."/>
            <person name="Silva J.C."/>
            <person name="Delcher A.L."/>
            <person name="Schatz M."/>
            <person name="Zhao Q."/>
            <person name="Wortman J.R."/>
            <person name="Bidwell S.L."/>
            <person name="Alsmark U.C.M."/>
            <person name="Besteiro S."/>
            <person name="Sicheritz-Ponten T."/>
            <person name="Noel C.J."/>
            <person name="Dacks J.B."/>
            <person name="Foster P.G."/>
            <person name="Simillion C."/>
            <person name="Van de Peer Y."/>
            <person name="Miranda-Saavedra D."/>
            <person name="Barton G.J."/>
            <person name="Westrop G.D."/>
            <person name="Mueller S."/>
            <person name="Dessi D."/>
            <person name="Fiori P.L."/>
            <person name="Ren Q."/>
            <person name="Paulsen I."/>
            <person name="Zhang H."/>
            <person name="Bastida-Corcuera F.D."/>
            <person name="Simoes-Barbosa A."/>
            <person name="Brown M.T."/>
            <person name="Hayes R.D."/>
            <person name="Mukherjee M."/>
            <person name="Okumura C.Y."/>
            <person name="Schneider R."/>
            <person name="Smith A.J."/>
            <person name="Vanacova S."/>
            <person name="Villalvazo M."/>
            <person name="Haas B.J."/>
            <person name="Pertea M."/>
            <person name="Feldblyum T.V."/>
            <person name="Utterback T.R."/>
            <person name="Shu C.L."/>
            <person name="Osoegawa K."/>
            <person name="de Jong P.J."/>
            <person name="Hrdy I."/>
            <person name="Horvathova L."/>
            <person name="Zubacova Z."/>
            <person name="Dolezal P."/>
            <person name="Malik S.B."/>
            <person name="Logsdon J.M. Jr."/>
            <person name="Henze K."/>
            <person name="Gupta A."/>
            <person name="Wang C.C."/>
            <person name="Dunne R.L."/>
            <person name="Upcroft J.A."/>
            <person name="Upcroft P."/>
            <person name="White O."/>
            <person name="Salzberg S.L."/>
            <person name="Tang P."/>
            <person name="Chiu C.-H."/>
            <person name="Lee Y.-S."/>
            <person name="Embley T.M."/>
            <person name="Coombs G.H."/>
            <person name="Mottram J.C."/>
            <person name="Tachezy J."/>
            <person name="Fraser-Liggett C.M."/>
            <person name="Johnson P.J."/>
        </authorList>
    </citation>
    <scope>NUCLEOTIDE SEQUENCE [LARGE SCALE GENOMIC DNA]</scope>
    <source>
        <strain evidence="3">G3</strain>
    </source>
</reference>
<dbReference type="STRING" id="5722.A2ELS5"/>
<evidence type="ECO:0000313" key="3">
    <source>
        <dbReference type="EMBL" id="EAY06353.1"/>
    </source>
</evidence>
<dbReference type="InParanoid" id="A2ELS5"/>
<proteinExistence type="predicted"/>
<dbReference type="PANTHER" id="PTHR15327">
    <property type="entry name" value="MICROFIBRIL-ASSOCIATED PROTEIN"/>
    <property type="match status" value="1"/>
</dbReference>
<feature type="region of interest" description="Disordered" evidence="1">
    <location>
        <begin position="184"/>
        <end position="231"/>
    </location>
</feature>
<dbReference type="VEuPathDB" id="TrichDB:TVAGG3_0401190"/>
<feature type="domain" description="Micro-fibrillar-associated protein 1 C-terminal" evidence="2">
    <location>
        <begin position="9"/>
        <end position="202"/>
    </location>
</feature>
<evidence type="ECO:0000313" key="4">
    <source>
        <dbReference type="Proteomes" id="UP000001542"/>
    </source>
</evidence>
<dbReference type="RefSeq" id="XP_001318576.1">
    <property type="nucleotide sequence ID" value="XM_001318541.1"/>
</dbReference>
<name>A2ELS5_TRIV3</name>
<evidence type="ECO:0000259" key="2">
    <source>
        <dbReference type="Pfam" id="PF06991"/>
    </source>
</evidence>
<dbReference type="OrthoDB" id="10265354at2759"/>
<organism evidence="3 4">
    <name type="scientific">Trichomonas vaginalis (strain ATCC PRA-98 / G3)</name>
    <dbReference type="NCBI Taxonomy" id="412133"/>
    <lineage>
        <taxon>Eukaryota</taxon>
        <taxon>Metamonada</taxon>
        <taxon>Parabasalia</taxon>
        <taxon>Trichomonadida</taxon>
        <taxon>Trichomonadidae</taxon>
        <taxon>Trichomonas</taxon>
    </lineage>
</organism>
<dbReference type="Proteomes" id="UP000001542">
    <property type="component" value="Unassembled WGS sequence"/>
</dbReference>
<dbReference type="InterPro" id="IPR009730">
    <property type="entry name" value="MFAP1_C"/>
</dbReference>
<dbReference type="EMBL" id="DS113425">
    <property type="protein sequence ID" value="EAY06353.1"/>
    <property type="molecule type" value="Genomic_DNA"/>
</dbReference>
<keyword evidence="4" id="KW-1185">Reference proteome</keyword>
<protein>
    <recommendedName>
        <fullName evidence="2">Micro-fibrillar-associated protein 1 C-terminal domain-containing protein</fullName>
    </recommendedName>
</protein>
<dbReference type="InterPro" id="IPR033194">
    <property type="entry name" value="MFAP1"/>
</dbReference>
<dbReference type="SMR" id="A2ELS5"/>
<evidence type="ECO:0000256" key="1">
    <source>
        <dbReference type="SAM" id="MobiDB-lite"/>
    </source>
</evidence>
<feature type="compositionally biased region" description="Polar residues" evidence="1">
    <location>
        <begin position="195"/>
        <end position="205"/>
    </location>
</feature>
<dbReference type="OMA" id="EEYALWV"/>
<dbReference type="FunCoup" id="A2ELS5">
    <property type="interactions" value="33"/>
</dbReference>
<dbReference type="KEGG" id="tva:4764225"/>
<dbReference type="AlphaFoldDB" id="A2ELS5"/>
<dbReference type="VEuPathDB" id="TrichDB:TVAG_151600"/>
<dbReference type="eggNOG" id="KOG1425">
    <property type="taxonomic scope" value="Eukaryota"/>
</dbReference>
<reference evidence="3" key="1">
    <citation type="submission" date="2006-10" db="EMBL/GenBank/DDBJ databases">
        <authorList>
            <person name="Amadeo P."/>
            <person name="Zhao Q."/>
            <person name="Wortman J."/>
            <person name="Fraser-Liggett C."/>
            <person name="Carlton J."/>
        </authorList>
    </citation>
    <scope>NUCLEOTIDE SEQUENCE</scope>
    <source>
        <strain evidence="3">G3</strain>
    </source>
</reference>
<accession>A2ELS5</accession>
<dbReference type="Pfam" id="PF06991">
    <property type="entry name" value="MFAP1"/>
    <property type="match status" value="1"/>
</dbReference>
<feature type="compositionally biased region" description="Basic and acidic residues" evidence="1">
    <location>
        <begin position="217"/>
        <end position="231"/>
    </location>
</feature>